<proteinExistence type="predicted"/>
<keyword evidence="1" id="KW-0238">DNA-binding</keyword>
<evidence type="ECO:0000313" key="3">
    <source>
        <dbReference type="Proteomes" id="UP000717585"/>
    </source>
</evidence>
<dbReference type="GO" id="GO:0003677">
    <property type="term" value="F:DNA binding"/>
    <property type="evidence" value="ECO:0007669"/>
    <property type="project" value="UniProtKB-KW"/>
</dbReference>
<evidence type="ECO:0000256" key="1">
    <source>
        <dbReference type="ARBA" id="ARBA00023125"/>
    </source>
</evidence>
<dbReference type="InterPro" id="IPR010998">
    <property type="entry name" value="Integrase_recombinase_N"/>
</dbReference>
<reference evidence="2" key="1">
    <citation type="submission" date="2021-05" db="EMBL/GenBank/DDBJ databases">
        <title>A free-living protist that lacks canonical eukaryotic 1 DNA replication and segregation systems.</title>
        <authorList>
            <person name="Salas-Leiva D.E."/>
            <person name="Tromer E.C."/>
            <person name="Curtis B.A."/>
            <person name="Jerlstrom-Hultqvist J."/>
            <person name="Kolisko M."/>
            <person name="Yi Z."/>
            <person name="Salas-Leiva J.S."/>
            <person name="Gallot-Lavallee L."/>
            <person name="Kops G.J.P.L."/>
            <person name="Archibald J.M."/>
            <person name="Simpson A.G.B."/>
            <person name="Roger A.J."/>
        </authorList>
    </citation>
    <scope>NUCLEOTIDE SEQUENCE</scope>
    <source>
        <strain evidence="2">BICM</strain>
    </source>
</reference>
<comment type="caution">
    <text evidence="2">The sequence shown here is derived from an EMBL/GenBank/DDBJ whole genome shotgun (WGS) entry which is preliminary data.</text>
</comment>
<dbReference type="EMBL" id="JAHDYR010000015">
    <property type="protein sequence ID" value="KAG9394340.1"/>
    <property type="molecule type" value="Genomic_DNA"/>
</dbReference>
<dbReference type="Proteomes" id="UP000717585">
    <property type="component" value="Unassembled WGS sequence"/>
</dbReference>
<accession>A0A8J6AWN3</accession>
<sequence>MLALAHAADLHALAELWKRAQTVMELFVDNAVRTLRSALPHWVKFCRQHDIAVNSADPVVLQQFRTSSRRALAESTISGNSNVLERLTSSQALATLGCRSQAQRVQDASHEATRAQIFTWELARLITHLIRYQASLTLEARDAAQILFCLVTGTQIDDE</sequence>
<name>A0A8J6AWN3_9EUKA</name>
<dbReference type="AlphaFoldDB" id="A0A8J6AWN3"/>
<dbReference type="Gene3D" id="1.10.150.130">
    <property type="match status" value="1"/>
</dbReference>
<organism evidence="2 3">
    <name type="scientific">Carpediemonas membranifera</name>
    <dbReference type="NCBI Taxonomy" id="201153"/>
    <lineage>
        <taxon>Eukaryota</taxon>
        <taxon>Metamonada</taxon>
        <taxon>Carpediemonas-like organisms</taxon>
        <taxon>Carpediemonas</taxon>
    </lineage>
</organism>
<keyword evidence="3" id="KW-1185">Reference proteome</keyword>
<protein>
    <submittedName>
        <fullName evidence="2">Uncharacterized protein</fullName>
    </submittedName>
</protein>
<gene>
    <name evidence="2" type="ORF">J8273_3974</name>
</gene>
<evidence type="ECO:0000313" key="2">
    <source>
        <dbReference type="EMBL" id="KAG9394340.1"/>
    </source>
</evidence>